<evidence type="ECO:0000256" key="2">
    <source>
        <dbReference type="ARBA" id="ARBA00022737"/>
    </source>
</evidence>
<reference evidence="7 8" key="1">
    <citation type="submission" date="2019-06" db="EMBL/GenBank/DDBJ databases">
        <title>Persicimonas caeni gen. nov., sp. nov., a predatory bacterium isolated from solar saltern.</title>
        <authorList>
            <person name="Wang S."/>
        </authorList>
    </citation>
    <scope>NUCLEOTIDE SEQUENCE [LARGE SCALE GENOMIC DNA]</scope>
    <source>
        <strain evidence="7 8">YN101</strain>
    </source>
</reference>
<keyword evidence="3" id="KW-0378">Hydrolase</keyword>
<dbReference type="PROSITE" id="PS51470">
    <property type="entry name" value="FG_GAP"/>
    <property type="match status" value="4"/>
</dbReference>
<dbReference type="AlphaFoldDB" id="A0A4Y6PQ00"/>
<dbReference type="OrthoDB" id="5950491at2"/>
<keyword evidence="8" id="KW-1185">Reference proteome</keyword>
<dbReference type="InterPro" id="IPR000413">
    <property type="entry name" value="Integrin_alpha"/>
</dbReference>
<dbReference type="Pfam" id="PF01839">
    <property type="entry name" value="FG-GAP"/>
    <property type="match status" value="5"/>
</dbReference>
<dbReference type="InterPro" id="IPR028974">
    <property type="entry name" value="TSP_type-3_rpt"/>
</dbReference>
<dbReference type="InterPro" id="IPR013519">
    <property type="entry name" value="Int_alpha_beta-p"/>
</dbReference>
<evidence type="ECO:0000313" key="7">
    <source>
        <dbReference type="EMBL" id="QDG50412.1"/>
    </source>
</evidence>
<protein>
    <recommendedName>
        <fullName evidence="9">VCBS repeat-containing protein</fullName>
    </recommendedName>
</protein>
<dbReference type="GO" id="GO:0005509">
    <property type="term" value="F:calcium ion binding"/>
    <property type="evidence" value="ECO:0007669"/>
    <property type="project" value="InterPro"/>
</dbReference>
<dbReference type="PANTHER" id="PTHR23221">
    <property type="entry name" value="GLYCOSYLPHOSPHATIDYLINOSITOL PHOSPHOLIPASE D"/>
    <property type="match status" value="1"/>
</dbReference>
<accession>A0A5B8Y5I7</accession>
<dbReference type="GO" id="GO:0008305">
    <property type="term" value="C:integrin complex"/>
    <property type="evidence" value="ECO:0007669"/>
    <property type="project" value="InterPro"/>
</dbReference>
<evidence type="ECO:0000256" key="3">
    <source>
        <dbReference type="ARBA" id="ARBA00022801"/>
    </source>
</evidence>
<keyword evidence="4" id="KW-0325">Glycoprotein</keyword>
<feature type="signal peptide" evidence="6">
    <location>
        <begin position="1"/>
        <end position="35"/>
    </location>
</feature>
<sequence length="624" mass="62926">MSSSRWIGASRHIVACAFGVAALFAASACSSPAGQACEADADCQPGYECVSTGGVAFGSRICLLAEEAPVDASDTSADTPPDTGRDAADTVSDTVSDTANDVAPDVADASDTSETDTCDEGCGVDTDGDGVIDSEDGCPNRANPHQRDRDADGVQDACDYQLSVDFADASFFGPTQSCCGGTVPWRVAGGGDLTGDGRDDIVITGHRDATFALWVIDGSAALQGAVDLNSAVATLEVPQYGDRGLAVDASGDVNGDGVDDLLVGQPGWNGDKGRALLFLGGAGLRGDLLRDGPDGEYYERIEDRLGYAVDIAPDLNGDGLDDMVVSEGRGGGVGVEDGRVHIIFGRPVPTDRMYLGPSEGADVRLLGTNDEGAGRSLAGVGDINGDGLGDLVVGAPLAAADAGAAYVVYGNSTWTDETFEIGDVAVHLTPPDSRSAGSLGAAVSPAGDLDGDGARDLLVGEPLVGGPDGADESGAVYVVFGGSTLGTAGSLVPIADASVRLQGTADRGQAGSALAAVGDLDGDGFDDVLVGAPLVAEDAASMRRAGAVHLVYGSEEAAQLEGQSVEMGEWARDFVGPNKEASLGFSVSPAGDIDADGRPDVLVTMSGMHDARDVAGAAFLFYGQ</sequence>
<feature type="region of interest" description="Disordered" evidence="5">
    <location>
        <begin position="70"/>
        <end position="151"/>
    </location>
</feature>
<dbReference type="Gene3D" id="2.130.10.130">
    <property type="entry name" value="Integrin alpha, N-terminal"/>
    <property type="match status" value="3"/>
</dbReference>
<gene>
    <name evidence="7" type="ORF">FIV42_06590</name>
</gene>
<feature type="chain" id="PRO_5030106217" description="VCBS repeat-containing protein" evidence="6">
    <location>
        <begin position="36"/>
        <end position="624"/>
    </location>
</feature>
<evidence type="ECO:0000256" key="5">
    <source>
        <dbReference type="SAM" id="MobiDB-lite"/>
    </source>
</evidence>
<evidence type="ECO:0008006" key="9">
    <source>
        <dbReference type="Google" id="ProtNLM"/>
    </source>
</evidence>
<dbReference type="Proteomes" id="UP000315995">
    <property type="component" value="Chromosome"/>
</dbReference>
<dbReference type="GO" id="GO:0007155">
    <property type="term" value="P:cell adhesion"/>
    <property type="evidence" value="ECO:0007669"/>
    <property type="project" value="InterPro"/>
</dbReference>
<accession>A0A4Y6PQ00</accession>
<dbReference type="SUPFAM" id="SSF69318">
    <property type="entry name" value="Integrin alpha N-terminal domain"/>
    <property type="match status" value="2"/>
</dbReference>
<keyword evidence="1 6" id="KW-0732">Signal</keyword>
<dbReference type="Gene3D" id="4.10.1080.10">
    <property type="entry name" value="TSP type-3 repeat"/>
    <property type="match status" value="1"/>
</dbReference>
<feature type="compositionally biased region" description="Acidic residues" evidence="5">
    <location>
        <begin position="126"/>
        <end position="136"/>
    </location>
</feature>
<keyword evidence="2" id="KW-0677">Repeat</keyword>
<dbReference type="PANTHER" id="PTHR23221:SF7">
    <property type="entry name" value="PHOSPHATIDYLINOSITOL-GLYCAN-SPECIFIC PHOSPHOLIPASE D"/>
    <property type="match status" value="1"/>
</dbReference>
<evidence type="ECO:0000256" key="1">
    <source>
        <dbReference type="ARBA" id="ARBA00022729"/>
    </source>
</evidence>
<evidence type="ECO:0000256" key="6">
    <source>
        <dbReference type="SAM" id="SignalP"/>
    </source>
</evidence>
<proteinExistence type="predicted"/>
<dbReference type="SMART" id="SM00191">
    <property type="entry name" value="Int_alpha"/>
    <property type="match status" value="7"/>
</dbReference>
<evidence type="ECO:0000256" key="4">
    <source>
        <dbReference type="ARBA" id="ARBA00023180"/>
    </source>
</evidence>
<dbReference type="EMBL" id="CP041186">
    <property type="protein sequence ID" value="QDG50412.1"/>
    <property type="molecule type" value="Genomic_DNA"/>
</dbReference>
<name>A0A4Y6PQ00_PERCE</name>
<dbReference type="InterPro" id="IPR013517">
    <property type="entry name" value="FG-GAP"/>
</dbReference>
<dbReference type="PROSITE" id="PS51257">
    <property type="entry name" value="PROKAR_LIPOPROTEIN"/>
    <property type="match status" value="1"/>
</dbReference>
<dbReference type="GO" id="GO:0016787">
    <property type="term" value="F:hydrolase activity"/>
    <property type="evidence" value="ECO:0007669"/>
    <property type="project" value="UniProtKB-KW"/>
</dbReference>
<dbReference type="InterPro" id="IPR028994">
    <property type="entry name" value="Integrin_alpha_N"/>
</dbReference>
<evidence type="ECO:0000313" key="8">
    <source>
        <dbReference type="Proteomes" id="UP000315995"/>
    </source>
</evidence>
<organism evidence="7 8">
    <name type="scientific">Persicimonas caeni</name>
    <dbReference type="NCBI Taxonomy" id="2292766"/>
    <lineage>
        <taxon>Bacteria</taxon>
        <taxon>Deltaproteobacteria</taxon>
        <taxon>Bradymonadales</taxon>
        <taxon>Bradymonadaceae</taxon>
        <taxon>Persicimonas</taxon>
    </lineage>
</organism>
<dbReference type="PRINTS" id="PR01185">
    <property type="entry name" value="INTEGRINA"/>
</dbReference>